<keyword evidence="1" id="KW-0472">Membrane</keyword>
<reference evidence="2" key="1">
    <citation type="submission" date="2014-09" db="EMBL/GenBank/DDBJ databases">
        <title>Genome sequence of the luminous mushroom Mycena chlorophos for searching fungal bioluminescence genes.</title>
        <authorList>
            <person name="Tanaka Y."/>
            <person name="Kasuga D."/>
            <person name="Oba Y."/>
            <person name="Hase S."/>
            <person name="Sato K."/>
            <person name="Oba Y."/>
            <person name="Sakakibara Y."/>
        </authorList>
    </citation>
    <scope>NUCLEOTIDE SEQUENCE</scope>
</reference>
<accession>A0ABQ0KXB5</accession>
<name>A0ABQ0KXB5_MYCCL</name>
<gene>
    <name evidence="2" type="ORF">MCHLO_01229</name>
</gene>
<sequence length="294" mass="32738">MSSYTQTSWPPAEPNHERRTAPLMEYDGYLLELATLRFRLAHRSDTEVPSKYTHYIRPMSRRRKDPNPNHSLRVLCLPVIAIGAACGAVPRCVLAPGVISAVESNYARVARGVNGRIVSESAGILHAVPRRPAARRTPRRVVHLAVSRSWQYWLGRKPPGAAGHSRMWRPGARRARLRRHGHLGVSVALVLRLGLGLVAGVGVNEMNGRRWTRWQWAPWRSRRRVQRLLDGRVHVFAADVLACAAGAGVVVGVVRGFALRRVGAAGDACHMCSRAPPDSLRRRYGHRSDGGRRR</sequence>
<feature type="transmembrane region" description="Helical" evidence="1">
    <location>
        <begin position="183"/>
        <end position="203"/>
    </location>
</feature>
<keyword evidence="1" id="KW-1133">Transmembrane helix</keyword>
<evidence type="ECO:0000313" key="2">
    <source>
        <dbReference type="EMBL" id="GAT43553.1"/>
    </source>
</evidence>
<evidence type="ECO:0000313" key="3">
    <source>
        <dbReference type="Proteomes" id="UP000815677"/>
    </source>
</evidence>
<protein>
    <submittedName>
        <fullName evidence="2">Uncharacterized protein</fullName>
    </submittedName>
</protein>
<feature type="transmembrane region" description="Helical" evidence="1">
    <location>
        <begin position="233"/>
        <end position="254"/>
    </location>
</feature>
<dbReference type="EMBL" id="DF839169">
    <property type="protein sequence ID" value="GAT43553.1"/>
    <property type="molecule type" value="Genomic_DNA"/>
</dbReference>
<dbReference type="Proteomes" id="UP000815677">
    <property type="component" value="Unassembled WGS sequence"/>
</dbReference>
<organism evidence="2 3">
    <name type="scientific">Mycena chlorophos</name>
    <name type="common">Agaric fungus</name>
    <name type="synonym">Agaricus chlorophos</name>
    <dbReference type="NCBI Taxonomy" id="658473"/>
    <lineage>
        <taxon>Eukaryota</taxon>
        <taxon>Fungi</taxon>
        <taxon>Dikarya</taxon>
        <taxon>Basidiomycota</taxon>
        <taxon>Agaricomycotina</taxon>
        <taxon>Agaricomycetes</taxon>
        <taxon>Agaricomycetidae</taxon>
        <taxon>Agaricales</taxon>
        <taxon>Marasmiineae</taxon>
        <taxon>Mycenaceae</taxon>
        <taxon>Mycena</taxon>
    </lineage>
</organism>
<evidence type="ECO:0000256" key="1">
    <source>
        <dbReference type="SAM" id="Phobius"/>
    </source>
</evidence>
<keyword evidence="3" id="KW-1185">Reference proteome</keyword>
<keyword evidence="1" id="KW-0812">Transmembrane</keyword>
<proteinExistence type="predicted"/>